<dbReference type="Pfam" id="PF06224">
    <property type="entry name" value="AlkZ-like"/>
    <property type="match status" value="1"/>
</dbReference>
<proteinExistence type="predicted"/>
<sequence length="401" mass="46214">MPSDALPLIANRQARRLLLQAQGLAEPPNRRLDLAGLQALIEQLGFVQVDSINVVERAHHQILFSRNQTYRQKQLTRLLERERSLFENWTHDAAILPSRFWPWWQPRFERARERLAERWRSWHGADFEGYVEHVAARIADEGPLMARDFGSDQPKGSQGWWNWHPEKVALEYLWRTGVLAVTKRVGFQKVYDLSERVIPEAHRGAAPDAEAFRDWKCRSALERLVFATPGEIARFWDALTPAEATDWCRARLAAGELVEVAVENADGSTRPAFAFAGLPERLAAEPEVCQPPARLRALSPFDPLIRDRQRLERIFGFDYRIEVFVPAPKRQYGYYVFPLLEGERFVGRADLKADRQAGTLRVQGLWWEPKVRSARGREQALEAELERLRRFAGVERLAPPG</sequence>
<reference evidence="1 2" key="1">
    <citation type="submission" date="2017-04" db="EMBL/GenBank/DDBJ databases">
        <authorList>
            <person name="Afonso C.L."/>
            <person name="Miller P.J."/>
            <person name="Scott M.A."/>
            <person name="Spackman E."/>
            <person name="Goraichik I."/>
            <person name="Dimitrov K.M."/>
            <person name="Suarez D.L."/>
            <person name="Swayne D.E."/>
        </authorList>
    </citation>
    <scope>NUCLEOTIDE SEQUENCE [LARGE SCALE GENOMIC DNA]</scope>
    <source>
        <strain evidence="1 2">USBA 355</strain>
    </source>
</reference>
<keyword evidence="2" id="KW-1185">Reference proteome</keyword>
<dbReference type="EMBL" id="FWZX01000040">
    <property type="protein sequence ID" value="SMF79842.1"/>
    <property type="molecule type" value="Genomic_DNA"/>
</dbReference>
<dbReference type="PANTHER" id="PTHR30528:SF0">
    <property type="entry name" value="CYTOPLASMIC PROTEIN"/>
    <property type="match status" value="1"/>
</dbReference>
<protein>
    <recommendedName>
        <fullName evidence="3">Winged helix-turn-helix domain-containing protein</fullName>
    </recommendedName>
</protein>
<organism evidence="1 2">
    <name type="scientific">Tistlia consotensis USBA 355</name>
    <dbReference type="NCBI Taxonomy" id="560819"/>
    <lineage>
        <taxon>Bacteria</taxon>
        <taxon>Pseudomonadati</taxon>
        <taxon>Pseudomonadota</taxon>
        <taxon>Alphaproteobacteria</taxon>
        <taxon>Rhodospirillales</taxon>
        <taxon>Rhodovibrionaceae</taxon>
        <taxon>Tistlia</taxon>
    </lineage>
</organism>
<dbReference type="STRING" id="560819.SAMN05428998_14045"/>
<evidence type="ECO:0000313" key="2">
    <source>
        <dbReference type="Proteomes" id="UP000192917"/>
    </source>
</evidence>
<name>A0A1Y6CPR7_9PROT</name>
<evidence type="ECO:0000313" key="1">
    <source>
        <dbReference type="EMBL" id="SMF79842.1"/>
    </source>
</evidence>
<dbReference type="InterPro" id="IPR009351">
    <property type="entry name" value="AlkZ-like"/>
</dbReference>
<accession>A0A1Y6CPR7</accession>
<dbReference type="Proteomes" id="UP000192917">
    <property type="component" value="Unassembled WGS sequence"/>
</dbReference>
<dbReference type="AlphaFoldDB" id="A0A1Y6CPR7"/>
<dbReference type="PANTHER" id="PTHR30528">
    <property type="entry name" value="CYTOPLASMIC PROTEIN"/>
    <property type="match status" value="1"/>
</dbReference>
<evidence type="ECO:0008006" key="3">
    <source>
        <dbReference type="Google" id="ProtNLM"/>
    </source>
</evidence>
<dbReference type="RefSeq" id="WP_085126407.1">
    <property type="nucleotide sequence ID" value="NZ_FWZX01000040.1"/>
</dbReference>
<gene>
    <name evidence="1" type="ORF">SAMN05428998_14045</name>
</gene>